<dbReference type="GO" id="GO:0043169">
    <property type="term" value="F:cation binding"/>
    <property type="evidence" value="ECO:0007669"/>
    <property type="project" value="InterPro"/>
</dbReference>
<dbReference type="PIRSF" id="PIRSF000463">
    <property type="entry name" value="GlgB"/>
    <property type="match status" value="1"/>
</dbReference>
<feature type="active site" description="Proton donor" evidence="10 11">
    <location>
        <position position="474"/>
    </location>
</feature>
<dbReference type="CDD" id="cd11322">
    <property type="entry name" value="AmyAc_Glg_BE"/>
    <property type="match status" value="1"/>
</dbReference>
<keyword evidence="14" id="KW-1185">Reference proteome</keyword>
<dbReference type="Pfam" id="PF00128">
    <property type="entry name" value="Alpha-amylase"/>
    <property type="match status" value="1"/>
</dbReference>
<dbReference type="EMBL" id="FUXA01000007">
    <property type="protein sequence ID" value="SJZ65955.1"/>
    <property type="molecule type" value="Genomic_DNA"/>
</dbReference>
<dbReference type="Pfam" id="PF22019">
    <property type="entry name" value="GlgB_N"/>
    <property type="match status" value="1"/>
</dbReference>
<dbReference type="GO" id="GO:0005978">
    <property type="term" value="P:glycogen biosynthetic process"/>
    <property type="evidence" value="ECO:0007669"/>
    <property type="project" value="UniProtKB-UniRule"/>
</dbReference>
<organism evidence="13 14">
    <name type="scientific">Eubacterium ruminantium</name>
    <dbReference type="NCBI Taxonomy" id="42322"/>
    <lineage>
        <taxon>Bacteria</taxon>
        <taxon>Bacillati</taxon>
        <taxon>Bacillota</taxon>
        <taxon>Clostridia</taxon>
        <taxon>Eubacteriales</taxon>
        <taxon>Eubacteriaceae</taxon>
        <taxon>Eubacterium</taxon>
    </lineage>
</organism>
<keyword evidence="8 10" id="KW-0320">Glycogen biosynthesis</keyword>
<dbReference type="InterPro" id="IPR013783">
    <property type="entry name" value="Ig-like_fold"/>
</dbReference>
<evidence type="ECO:0000256" key="11">
    <source>
        <dbReference type="PIRSR" id="PIRSR000463-1"/>
    </source>
</evidence>
<comment type="similarity">
    <text evidence="4 10">Belongs to the glycosyl hydrolase 13 family. GlgB subfamily.</text>
</comment>
<keyword evidence="5 10" id="KW-0321">Glycogen metabolism</keyword>
<dbReference type="NCBIfam" id="NF003811">
    <property type="entry name" value="PRK05402.1"/>
    <property type="match status" value="1"/>
</dbReference>
<evidence type="ECO:0000256" key="3">
    <source>
        <dbReference type="ARBA" id="ARBA00004964"/>
    </source>
</evidence>
<dbReference type="AlphaFoldDB" id="A0A1T4MGG3"/>
<dbReference type="InterPro" id="IPR037439">
    <property type="entry name" value="Branching_enzy"/>
</dbReference>
<evidence type="ECO:0000256" key="7">
    <source>
        <dbReference type="ARBA" id="ARBA00022679"/>
    </source>
</evidence>
<accession>A0A1T4MGG3</accession>
<dbReference type="Gene3D" id="2.60.40.1180">
    <property type="entry name" value="Golgi alpha-mannosidase II"/>
    <property type="match status" value="1"/>
</dbReference>
<dbReference type="GO" id="GO:0003844">
    <property type="term" value="F:1,4-alpha-glucan branching enzyme activity"/>
    <property type="evidence" value="ECO:0007669"/>
    <property type="project" value="UniProtKB-UniRule"/>
</dbReference>
<evidence type="ECO:0000256" key="9">
    <source>
        <dbReference type="ARBA" id="ARBA00023277"/>
    </source>
</evidence>
<dbReference type="GO" id="GO:0005829">
    <property type="term" value="C:cytosol"/>
    <property type="evidence" value="ECO:0007669"/>
    <property type="project" value="TreeGrafter"/>
</dbReference>
<dbReference type="InterPro" id="IPR006407">
    <property type="entry name" value="GlgB"/>
</dbReference>
<evidence type="ECO:0000313" key="13">
    <source>
        <dbReference type="EMBL" id="SJZ65955.1"/>
    </source>
</evidence>
<comment type="subunit">
    <text evidence="10">Monomer.</text>
</comment>
<dbReference type="InterPro" id="IPR044143">
    <property type="entry name" value="GlgB_N_E_set_prok"/>
</dbReference>
<evidence type="ECO:0000256" key="5">
    <source>
        <dbReference type="ARBA" id="ARBA00022600"/>
    </source>
</evidence>
<dbReference type="Proteomes" id="UP000189857">
    <property type="component" value="Unassembled WGS sequence"/>
</dbReference>
<dbReference type="PANTHER" id="PTHR43651">
    <property type="entry name" value="1,4-ALPHA-GLUCAN-BRANCHING ENZYME"/>
    <property type="match status" value="1"/>
</dbReference>
<dbReference type="EC" id="2.4.1.18" evidence="10"/>
<proteinExistence type="inferred from homology"/>
<dbReference type="Pfam" id="PF02922">
    <property type="entry name" value="CBM_48"/>
    <property type="match status" value="1"/>
</dbReference>
<keyword evidence="6 10" id="KW-0328">Glycosyltransferase</keyword>
<comment type="catalytic activity">
    <reaction evidence="1 10">
        <text>Transfers a segment of a (1-&gt;4)-alpha-D-glucan chain to a primary hydroxy group in a similar glucan chain.</text>
        <dbReference type="EC" id="2.4.1.18"/>
    </reaction>
</comment>
<dbReference type="Gene3D" id="2.60.40.10">
    <property type="entry name" value="Immunoglobulins"/>
    <property type="match status" value="2"/>
</dbReference>
<dbReference type="SUPFAM" id="SSF51445">
    <property type="entry name" value="(Trans)glycosidases"/>
    <property type="match status" value="1"/>
</dbReference>
<evidence type="ECO:0000256" key="8">
    <source>
        <dbReference type="ARBA" id="ARBA00023056"/>
    </source>
</evidence>
<protein>
    <recommendedName>
        <fullName evidence="10">1,4-alpha-glucan branching enzyme GlgB</fullName>
        <ecNumber evidence="10">2.4.1.18</ecNumber>
    </recommendedName>
    <alternativeName>
        <fullName evidence="10">1,4-alpha-D-glucan:1,4-alpha-D-glucan 6-glucosyl-transferase</fullName>
    </alternativeName>
    <alternativeName>
        <fullName evidence="10">Alpha-(1-&gt;4)-glucan branching enzyme</fullName>
    </alternativeName>
    <alternativeName>
        <fullName evidence="10">Glycogen branching enzyme</fullName>
        <shortName evidence="10">BE</shortName>
    </alternativeName>
</protein>
<dbReference type="InterPro" id="IPR054169">
    <property type="entry name" value="GlgB_N"/>
</dbReference>
<sequence length="753" mass="87273">MASKRRAVFAINWMEVEALVNARHDNPHHILGIHECLDDVYVNAFIPGAKVVTVIDKKDKKRYSLISERYEGFFSICIKDKKSFDYELDIKYEDGTEQKTVDPYVFEPVIDPIDISRFNEGIHYEIYEKLGSHPMVVDGVKGTLFAVWAPNAERVSVVGNFNNWDGRRHQMRKLDYSGIFELFIPGNLTDEIYKYEIRSKKGDVFMKSDPYAFTSEIRPANASKVTTLDYIWHDKKWIDARSSSNEGAKDDKVPLEKPLNIYEVHLGSWKRPDDGREFYSYREIAIRLADYMKEMGYNYVELMPIMEHPYDPSWGYQITGYYAPTSRYGSPEEFMGFVDYMHTKGIGVIIDWVPAHFPRDEHGLGRFDGTPLYENQDPLRGEHPHWGTYIFDYGRNEVKNFLVANALYWADKYHIDGIRVDAVASMLYLDYGRNGGEWRPNIYGGNENLEAIAFIKEVNQKMKENYPGVIMIAEESTAWPMMTHNVEDGGMGFDYKWNMGWMNDFLSYMKLDPLYRKYHHNELTFSMMYAFSEKFILVLSHDEVVHEKGSMIQKMPGGYEDKFSNLRTAYGFMMTHPGKKLIFMGQEFAQFAEFNESSELDWSLFEFDAHRCIQDYVKELNKLYNSEPALYEYDSSPEGFNWISVNDANRSIVSYERNAKNEKDTLVVVCNFTPVEQKNYKLGVPSEGKWQEIFSSDNAKFGGEGKNNKTVRQTKVGSVDERNQYIQITVPALSVSVFKKKSGSKSPAKKTAK</sequence>
<dbReference type="CDD" id="cd02855">
    <property type="entry name" value="E_set_GBE_prok_N"/>
    <property type="match status" value="1"/>
</dbReference>
<gene>
    <name evidence="10" type="primary">glgB</name>
    <name evidence="13" type="ORF">SAMN02745110_01211</name>
</gene>
<dbReference type="InterPro" id="IPR013780">
    <property type="entry name" value="Glyco_hydro_b"/>
</dbReference>
<reference evidence="13 14" key="1">
    <citation type="submission" date="2017-02" db="EMBL/GenBank/DDBJ databases">
        <authorList>
            <person name="Peterson S.W."/>
        </authorList>
    </citation>
    <scope>NUCLEOTIDE SEQUENCE [LARGE SCALE GENOMIC DNA]</scope>
    <source>
        <strain evidence="13 14">ATCC 17233</strain>
    </source>
</reference>
<dbReference type="GO" id="GO:0004553">
    <property type="term" value="F:hydrolase activity, hydrolyzing O-glycosyl compounds"/>
    <property type="evidence" value="ECO:0007669"/>
    <property type="project" value="InterPro"/>
</dbReference>
<keyword evidence="7 10" id="KW-0808">Transferase</keyword>
<dbReference type="Pfam" id="PF02806">
    <property type="entry name" value="Alpha-amylase_C"/>
    <property type="match status" value="1"/>
</dbReference>
<evidence type="ECO:0000256" key="1">
    <source>
        <dbReference type="ARBA" id="ARBA00000826"/>
    </source>
</evidence>
<evidence type="ECO:0000256" key="2">
    <source>
        <dbReference type="ARBA" id="ARBA00002953"/>
    </source>
</evidence>
<dbReference type="FunFam" id="2.60.40.10:FF:000169">
    <property type="entry name" value="1,4-alpha-glucan branching enzyme GlgB"/>
    <property type="match status" value="1"/>
</dbReference>
<dbReference type="NCBIfam" id="TIGR01515">
    <property type="entry name" value="branching_enzym"/>
    <property type="match status" value="1"/>
</dbReference>
<dbReference type="Gene3D" id="3.20.20.80">
    <property type="entry name" value="Glycosidases"/>
    <property type="match status" value="1"/>
</dbReference>
<dbReference type="InterPro" id="IPR017853">
    <property type="entry name" value="GH"/>
</dbReference>
<name>A0A1T4MGG3_9FIRM</name>
<evidence type="ECO:0000256" key="4">
    <source>
        <dbReference type="ARBA" id="ARBA00009000"/>
    </source>
</evidence>
<comment type="pathway">
    <text evidence="3 10">Glycan biosynthesis; glycogen biosynthesis.</text>
</comment>
<dbReference type="UniPathway" id="UPA00164"/>
<evidence type="ECO:0000256" key="10">
    <source>
        <dbReference type="HAMAP-Rule" id="MF_00685"/>
    </source>
</evidence>
<feature type="domain" description="Glycosyl hydrolase family 13 catalytic" evidence="12">
    <location>
        <begin position="263"/>
        <end position="627"/>
    </location>
</feature>
<dbReference type="SMART" id="SM00642">
    <property type="entry name" value="Aamy"/>
    <property type="match status" value="1"/>
</dbReference>
<evidence type="ECO:0000313" key="14">
    <source>
        <dbReference type="Proteomes" id="UP000189857"/>
    </source>
</evidence>
<dbReference type="FunFam" id="3.20.20.80:FF:000003">
    <property type="entry name" value="1,4-alpha-glucan branching enzyme GlgB"/>
    <property type="match status" value="1"/>
</dbReference>
<dbReference type="PANTHER" id="PTHR43651:SF3">
    <property type="entry name" value="1,4-ALPHA-GLUCAN-BRANCHING ENZYME"/>
    <property type="match status" value="1"/>
</dbReference>
<evidence type="ECO:0000259" key="12">
    <source>
        <dbReference type="SMART" id="SM00642"/>
    </source>
</evidence>
<dbReference type="InterPro" id="IPR004193">
    <property type="entry name" value="Glyco_hydro_13_N"/>
</dbReference>
<dbReference type="InterPro" id="IPR006047">
    <property type="entry name" value="GH13_cat_dom"/>
</dbReference>
<dbReference type="HAMAP" id="MF_00685">
    <property type="entry name" value="GlgB"/>
    <property type="match status" value="1"/>
</dbReference>
<dbReference type="RefSeq" id="WP_078787057.1">
    <property type="nucleotide sequence ID" value="NZ_FMTO01000006.1"/>
</dbReference>
<dbReference type="InterPro" id="IPR006048">
    <property type="entry name" value="A-amylase/branching_C"/>
</dbReference>
<evidence type="ECO:0000256" key="6">
    <source>
        <dbReference type="ARBA" id="ARBA00022676"/>
    </source>
</evidence>
<dbReference type="NCBIfam" id="NF008967">
    <property type="entry name" value="PRK12313.1"/>
    <property type="match status" value="1"/>
</dbReference>
<dbReference type="SUPFAM" id="SSF81296">
    <property type="entry name" value="E set domains"/>
    <property type="match status" value="2"/>
</dbReference>
<dbReference type="InterPro" id="IPR014756">
    <property type="entry name" value="Ig_E-set"/>
</dbReference>
<keyword evidence="9 10" id="KW-0119">Carbohydrate metabolism</keyword>
<comment type="function">
    <text evidence="2 10">Catalyzes the formation of the alpha-1,6-glucosidic linkages in glycogen by scission of a 1,4-alpha-linked oligosaccharide from growing alpha-1,4-glucan chains and the subsequent attachment of the oligosaccharide to the alpha-1,6 position.</text>
</comment>
<dbReference type="SUPFAM" id="SSF51011">
    <property type="entry name" value="Glycosyl hydrolase domain"/>
    <property type="match status" value="1"/>
</dbReference>
<dbReference type="FunFam" id="2.60.40.1180:FF:000002">
    <property type="entry name" value="1,4-alpha-glucan branching enzyme GlgB"/>
    <property type="match status" value="1"/>
</dbReference>
<dbReference type="OrthoDB" id="9800174at2"/>
<feature type="active site" description="Nucleophile" evidence="10 11">
    <location>
        <position position="421"/>
    </location>
</feature>